<proteinExistence type="predicted"/>
<dbReference type="GO" id="GO:0046872">
    <property type="term" value="F:metal ion binding"/>
    <property type="evidence" value="ECO:0007669"/>
    <property type="project" value="UniProtKB-KW"/>
</dbReference>
<dbReference type="Gene3D" id="2.40.70.10">
    <property type="entry name" value="Acid Proteases"/>
    <property type="match status" value="1"/>
</dbReference>
<dbReference type="GO" id="GO:0003964">
    <property type="term" value="F:RNA-directed DNA polymerase activity"/>
    <property type="evidence" value="ECO:0007669"/>
    <property type="project" value="UniProtKB-KW"/>
</dbReference>
<dbReference type="PROSITE" id="PS50013">
    <property type="entry name" value="CHROMO_2"/>
    <property type="match status" value="1"/>
</dbReference>
<dbReference type="InterPro" id="IPR050951">
    <property type="entry name" value="Retrovirus_Pol_polyprotein"/>
</dbReference>
<evidence type="ECO:0000256" key="2">
    <source>
        <dbReference type="ARBA" id="ARBA00022679"/>
    </source>
</evidence>
<dbReference type="PANTHER" id="PTHR37984:SF5">
    <property type="entry name" value="PROTEIN NYNRIN-LIKE"/>
    <property type="match status" value="1"/>
</dbReference>
<dbReference type="InterPro" id="IPR016197">
    <property type="entry name" value="Chromo-like_dom_sf"/>
</dbReference>
<dbReference type="SMART" id="SM00298">
    <property type="entry name" value="CHROMO"/>
    <property type="match status" value="1"/>
</dbReference>
<evidence type="ECO:0000313" key="20">
    <source>
        <dbReference type="EMBL" id="KFK25816.1"/>
    </source>
</evidence>
<keyword evidence="15" id="KW-0233">DNA recombination</keyword>
<feature type="compositionally biased region" description="Polar residues" evidence="18">
    <location>
        <begin position="304"/>
        <end position="341"/>
    </location>
</feature>
<dbReference type="PANTHER" id="PTHR37984">
    <property type="entry name" value="PROTEIN CBG26694"/>
    <property type="match status" value="1"/>
</dbReference>
<dbReference type="GO" id="GO:0004190">
    <property type="term" value="F:aspartic-type endopeptidase activity"/>
    <property type="evidence" value="ECO:0007669"/>
    <property type="project" value="UniProtKB-KW"/>
</dbReference>
<dbReference type="Pfam" id="PF00385">
    <property type="entry name" value="Chromo"/>
    <property type="match status" value="1"/>
</dbReference>
<dbReference type="SUPFAM" id="SSF50630">
    <property type="entry name" value="Acid proteases"/>
    <property type="match status" value="1"/>
</dbReference>
<dbReference type="FunFam" id="3.30.70.270:FF:000003">
    <property type="entry name" value="Transposon Ty3-G Gag-Pol polyprotein"/>
    <property type="match status" value="1"/>
</dbReference>
<keyword evidence="14" id="KW-0238">DNA-binding</keyword>
<evidence type="ECO:0000256" key="18">
    <source>
        <dbReference type="SAM" id="MobiDB-lite"/>
    </source>
</evidence>
<dbReference type="InterPro" id="IPR041577">
    <property type="entry name" value="RT_RNaseH_2"/>
</dbReference>
<feature type="compositionally biased region" description="Polar residues" evidence="18">
    <location>
        <begin position="1327"/>
        <end position="1338"/>
    </location>
</feature>
<organism evidence="20 21">
    <name type="scientific">Arabis alpina</name>
    <name type="common">Alpine rock-cress</name>
    <dbReference type="NCBI Taxonomy" id="50452"/>
    <lineage>
        <taxon>Eukaryota</taxon>
        <taxon>Viridiplantae</taxon>
        <taxon>Streptophyta</taxon>
        <taxon>Embryophyta</taxon>
        <taxon>Tracheophyta</taxon>
        <taxon>Spermatophyta</taxon>
        <taxon>Magnoliopsida</taxon>
        <taxon>eudicotyledons</taxon>
        <taxon>Gunneridae</taxon>
        <taxon>Pentapetalae</taxon>
        <taxon>rosids</taxon>
        <taxon>malvids</taxon>
        <taxon>Brassicales</taxon>
        <taxon>Brassicaceae</taxon>
        <taxon>Arabideae</taxon>
        <taxon>Arabis</taxon>
    </lineage>
</organism>
<evidence type="ECO:0000256" key="9">
    <source>
        <dbReference type="ARBA" id="ARBA00022842"/>
    </source>
</evidence>
<dbReference type="GO" id="GO:0003887">
    <property type="term" value="F:DNA-directed DNA polymerase activity"/>
    <property type="evidence" value="ECO:0007669"/>
    <property type="project" value="UniProtKB-KW"/>
</dbReference>
<dbReference type="InterPro" id="IPR005162">
    <property type="entry name" value="Retrotrans_gag_dom"/>
</dbReference>
<evidence type="ECO:0000256" key="14">
    <source>
        <dbReference type="ARBA" id="ARBA00023125"/>
    </source>
</evidence>
<evidence type="ECO:0000256" key="17">
    <source>
        <dbReference type="SAM" id="Coils"/>
    </source>
</evidence>
<evidence type="ECO:0000256" key="16">
    <source>
        <dbReference type="ARBA" id="ARBA00023268"/>
    </source>
</evidence>
<dbReference type="Pfam" id="PF24626">
    <property type="entry name" value="SH3_Tf2-1"/>
    <property type="match status" value="1"/>
</dbReference>
<keyword evidence="13" id="KW-0239">DNA-directed DNA polymerase</keyword>
<evidence type="ECO:0000256" key="5">
    <source>
        <dbReference type="ARBA" id="ARBA00022723"/>
    </source>
</evidence>
<dbReference type="GO" id="GO:0015074">
    <property type="term" value="P:DNA integration"/>
    <property type="evidence" value="ECO:0007669"/>
    <property type="project" value="UniProtKB-KW"/>
</dbReference>
<evidence type="ECO:0000256" key="11">
    <source>
        <dbReference type="ARBA" id="ARBA00022908"/>
    </source>
</evidence>
<dbReference type="GO" id="GO:0004519">
    <property type="term" value="F:endonuclease activity"/>
    <property type="evidence" value="ECO:0007669"/>
    <property type="project" value="UniProtKB-KW"/>
</dbReference>
<evidence type="ECO:0000256" key="4">
    <source>
        <dbReference type="ARBA" id="ARBA00022722"/>
    </source>
</evidence>
<dbReference type="PROSITE" id="PS00141">
    <property type="entry name" value="ASP_PROTEASE"/>
    <property type="match status" value="1"/>
</dbReference>
<dbReference type="FunFam" id="3.30.70.270:FF:000020">
    <property type="entry name" value="Transposon Tf2-6 polyprotein-like Protein"/>
    <property type="match status" value="1"/>
</dbReference>
<dbReference type="CDD" id="cd00303">
    <property type="entry name" value="retropepsin_like"/>
    <property type="match status" value="1"/>
</dbReference>
<feature type="domain" description="Chromo" evidence="19">
    <location>
        <begin position="1236"/>
        <end position="1270"/>
    </location>
</feature>
<dbReference type="InterPro" id="IPR000477">
    <property type="entry name" value="RT_dom"/>
</dbReference>
<dbReference type="InterPro" id="IPR001969">
    <property type="entry name" value="Aspartic_peptidase_AS"/>
</dbReference>
<keyword evidence="11" id="KW-0229">DNA integration</keyword>
<keyword evidence="12" id="KW-0695">RNA-directed DNA polymerase</keyword>
<dbReference type="Gene3D" id="2.40.50.40">
    <property type="match status" value="1"/>
</dbReference>
<dbReference type="GO" id="GO:0003723">
    <property type="term" value="F:RNA binding"/>
    <property type="evidence" value="ECO:0007669"/>
    <property type="project" value="UniProtKB-KW"/>
</dbReference>
<feature type="coiled-coil region" evidence="17">
    <location>
        <begin position="5"/>
        <end position="43"/>
    </location>
</feature>
<evidence type="ECO:0000259" key="19">
    <source>
        <dbReference type="PROSITE" id="PS50013"/>
    </source>
</evidence>
<evidence type="ECO:0000256" key="12">
    <source>
        <dbReference type="ARBA" id="ARBA00022918"/>
    </source>
</evidence>
<dbReference type="CDD" id="cd01647">
    <property type="entry name" value="RT_LTR"/>
    <property type="match status" value="1"/>
</dbReference>
<dbReference type="Gene3D" id="3.30.420.10">
    <property type="entry name" value="Ribonuclease H-like superfamily/Ribonuclease H"/>
    <property type="match status" value="1"/>
</dbReference>
<dbReference type="SUPFAM" id="SSF54160">
    <property type="entry name" value="Chromo domain-like"/>
    <property type="match status" value="1"/>
</dbReference>
<dbReference type="Pfam" id="PF17919">
    <property type="entry name" value="RT_RNaseH_2"/>
    <property type="match status" value="1"/>
</dbReference>
<dbReference type="FunFam" id="3.10.10.10:FF:000002">
    <property type="entry name" value="Retrovirus-related Pol polyprotein from transposon 17.6-like protein"/>
    <property type="match status" value="1"/>
</dbReference>
<dbReference type="InterPro" id="IPR000953">
    <property type="entry name" value="Chromo/chromo_shadow_dom"/>
</dbReference>
<keyword evidence="4" id="KW-0540">Nuclease</keyword>
<keyword evidence="8" id="KW-0378">Hydrolase</keyword>
<keyword evidence="16" id="KW-0511">Multifunctional enzyme</keyword>
<evidence type="ECO:0000256" key="15">
    <source>
        <dbReference type="ARBA" id="ARBA00023172"/>
    </source>
</evidence>
<evidence type="ECO:0000256" key="3">
    <source>
        <dbReference type="ARBA" id="ARBA00022695"/>
    </source>
</evidence>
<dbReference type="GO" id="GO:0003677">
    <property type="term" value="F:DNA binding"/>
    <property type="evidence" value="ECO:0007669"/>
    <property type="project" value="UniProtKB-KW"/>
</dbReference>
<feature type="compositionally biased region" description="Polar residues" evidence="18">
    <location>
        <begin position="81"/>
        <end position="95"/>
    </location>
</feature>
<dbReference type="Pfam" id="PF00078">
    <property type="entry name" value="RVT_1"/>
    <property type="match status" value="1"/>
</dbReference>
<keyword evidence="10" id="KW-0694">RNA-binding</keyword>
<dbReference type="Pfam" id="PF17921">
    <property type="entry name" value="Integrase_H2C2"/>
    <property type="match status" value="1"/>
</dbReference>
<keyword evidence="21" id="KW-1185">Reference proteome</keyword>
<dbReference type="GO" id="GO:0006508">
    <property type="term" value="P:proteolysis"/>
    <property type="evidence" value="ECO:0007669"/>
    <property type="project" value="UniProtKB-KW"/>
</dbReference>
<dbReference type="GO" id="GO:0006310">
    <property type="term" value="P:DNA recombination"/>
    <property type="evidence" value="ECO:0007669"/>
    <property type="project" value="UniProtKB-KW"/>
</dbReference>
<dbReference type="InterPro" id="IPR021109">
    <property type="entry name" value="Peptidase_aspartic_dom_sf"/>
</dbReference>
<dbReference type="EMBL" id="CM002876">
    <property type="protein sequence ID" value="KFK25816.1"/>
    <property type="molecule type" value="Genomic_DNA"/>
</dbReference>
<evidence type="ECO:0000256" key="10">
    <source>
        <dbReference type="ARBA" id="ARBA00022884"/>
    </source>
</evidence>
<dbReference type="eggNOG" id="KOG0017">
    <property type="taxonomic scope" value="Eukaryota"/>
</dbReference>
<protein>
    <recommendedName>
        <fullName evidence="19">Chromo domain-containing protein</fullName>
    </recommendedName>
</protein>
<dbReference type="InterPro" id="IPR023780">
    <property type="entry name" value="Chromo_domain"/>
</dbReference>
<dbReference type="Gene3D" id="1.10.340.70">
    <property type="match status" value="1"/>
</dbReference>
<dbReference type="Proteomes" id="UP000029120">
    <property type="component" value="Chromosome 8"/>
</dbReference>
<dbReference type="InterPro" id="IPR043128">
    <property type="entry name" value="Rev_trsase/Diguanyl_cyclase"/>
</dbReference>
<feature type="compositionally biased region" description="Polar residues" evidence="18">
    <location>
        <begin position="1302"/>
        <end position="1316"/>
    </location>
</feature>
<dbReference type="Pfam" id="PF08284">
    <property type="entry name" value="RVP_2"/>
    <property type="match status" value="1"/>
</dbReference>
<evidence type="ECO:0000256" key="7">
    <source>
        <dbReference type="ARBA" id="ARBA00022759"/>
    </source>
</evidence>
<dbReference type="SUPFAM" id="SSF56672">
    <property type="entry name" value="DNA/RNA polymerases"/>
    <property type="match status" value="1"/>
</dbReference>
<name>A0A087G7G4_ARAAL</name>
<reference evidence="21" key="1">
    <citation type="journal article" date="2015" name="Nat. Plants">
        <title>Genome expansion of Arabis alpina linked with retrotransposition and reduced symmetric DNA methylation.</title>
        <authorList>
            <person name="Willing E.M."/>
            <person name="Rawat V."/>
            <person name="Mandakova T."/>
            <person name="Maumus F."/>
            <person name="James G.V."/>
            <person name="Nordstroem K.J."/>
            <person name="Becker C."/>
            <person name="Warthmann N."/>
            <person name="Chica C."/>
            <person name="Szarzynska B."/>
            <person name="Zytnicki M."/>
            <person name="Albani M.C."/>
            <person name="Kiefer C."/>
            <person name="Bergonzi S."/>
            <person name="Castaings L."/>
            <person name="Mateos J.L."/>
            <person name="Berns M.C."/>
            <person name="Bujdoso N."/>
            <person name="Piofczyk T."/>
            <person name="de Lorenzo L."/>
            <person name="Barrero-Sicilia C."/>
            <person name="Mateos I."/>
            <person name="Piednoel M."/>
            <person name="Hagmann J."/>
            <person name="Chen-Min-Tao R."/>
            <person name="Iglesias-Fernandez R."/>
            <person name="Schuster S.C."/>
            <person name="Alonso-Blanco C."/>
            <person name="Roudier F."/>
            <person name="Carbonero P."/>
            <person name="Paz-Ares J."/>
            <person name="Davis S.J."/>
            <person name="Pecinka A."/>
            <person name="Quesneville H."/>
            <person name="Colot V."/>
            <person name="Lysak M.A."/>
            <person name="Weigel D."/>
            <person name="Coupland G."/>
            <person name="Schneeberger K."/>
        </authorList>
    </citation>
    <scope>NUCLEOTIDE SEQUENCE [LARGE SCALE GENOMIC DNA]</scope>
    <source>
        <strain evidence="21">cv. Pajares</strain>
    </source>
</reference>
<dbReference type="InterPro" id="IPR043502">
    <property type="entry name" value="DNA/RNA_pol_sf"/>
</dbReference>
<dbReference type="InterPro" id="IPR041588">
    <property type="entry name" value="Integrase_H2C2"/>
</dbReference>
<keyword evidence="7" id="KW-0255">Endonuclease</keyword>
<sequence length="1338" mass="151370">MAKMMEEMRLEMNKMRDSYSQEKVKHLNDMERLERRIRAAEDIQRETPPVTPGLVVTSSIQVTPEPTNPVLVQSEGKAVDTGTSSAPPMTQQSLGGGEIQTSMMLQPPWRPPEERNNPLTRKLELPLFDEGNVENWIMRADQYFGMGDYSETQKIEAVRLCFLDDALNWYLWEMDRNTFVSWETLKQQVLDNFSSDDGSSSGERLMRLNQTGTVREYCREFIAIASNALELHDSALELAFMAGLRPSIRARMKSFGPCHLEKMMSVAKTVADWDLEEEDNPARLSGGSNSQRMGHNKVVGLTTPAGSRNNNGPNLSKPRNTNTMGSNAASFQGGDKQNPNAHNRVKPPYQKLTPEEIEYRRVNKLCYRCDESWHVRHLCPKKEFTVLVKQTDGSETEWEEPDDSYCYDDDEQEMTTMAELSLNSMVGISSPRTMKLKGSICGQEVVIMIDSGASHNFISQELVKRLVLPFDDSNGYGVMTGTGITVQGREKCKNLKLLMQGLVVTSSFLPLELGTPDVILGMQWLILCCTPVSLKALWKAGLGNGGGVWWDADYRGQLGREKFDGSEIVDNALPGGATPVSERPFRYPQVQKEEIERQVASMMGAGIVKDSRSPFSSHVLLVKKKDGSWRFCVDYRAVNKVTDTTKILVKAEDVPKTAFRTHDGHYEFLVMPFGLKNAPATFQALVNDLFRPHLRRFVLVFFDDILVYSSSLEEHKKHLTKVLQILQDNKLFANPKKCQFGSSEIEYLGHVIFVQGMSTDHENIKAMIEWPEPRNVKALRGLLGLTGYYRKFVSGYGEKARPLTALLKKDQFKWGLEATAAFNTLKMAMTTVPVLALADFNELFIVESDASRTGLGVVLMQKQQPLAFFSQALTERQRLKSVYARELMAIVFAIHKWRHYLLWRKFLVRTDKKSSVIKFLLEQREINLEYQKWLTKILGFDFEIQYKPGLENKAVDALSRKEAVPLLFALSVHAVLQLHEIEFAVDQDPILKKIKEDWLQDASSQPDYTVVQGRLVIPQGSAWIAVILKEFHDGKVGGHGGVLKTQRRITALFYWKGLLQPLPIPEEAWEDISMDFIEGLPKSDRLELIMVVVDRCFTSNKPKTWAQFLPWAELSYNTSYHSTIHMTPFQAVYGREPPTLLRRDVEFAVGDLVYLKLRSYRQQSLARRSNQKLSARYYGPYEVEARIGAVAYKLKLPKESKVHHTFHVSLLKAAIGSSLTPTALPPQLNIEGILEAVPEAVLDARINHRTGQEEVLIKWKGLPDHDNSWEWKGVIEEQFPDLDPEDKVCLKGRGIDTTKVVNQNAELGEASGSNRDTSAKLEGPGTMDQSNGHNELTI</sequence>
<dbReference type="InterPro" id="IPR056924">
    <property type="entry name" value="SH3_Tf2-1"/>
</dbReference>
<feature type="region of interest" description="Disordered" evidence="18">
    <location>
        <begin position="1302"/>
        <end position="1338"/>
    </location>
</feature>
<dbReference type="Gene3D" id="3.10.10.10">
    <property type="entry name" value="HIV Type 1 Reverse Transcriptase, subunit A, domain 1"/>
    <property type="match status" value="2"/>
</dbReference>
<evidence type="ECO:0000256" key="8">
    <source>
        <dbReference type="ARBA" id="ARBA00022801"/>
    </source>
</evidence>
<feature type="region of interest" description="Disordered" evidence="18">
    <location>
        <begin position="301"/>
        <end position="347"/>
    </location>
</feature>
<dbReference type="SUPFAM" id="SSF53098">
    <property type="entry name" value="Ribonuclease H-like"/>
    <property type="match status" value="1"/>
</dbReference>
<evidence type="ECO:0000256" key="6">
    <source>
        <dbReference type="ARBA" id="ARBA00022750"/>
    </source>
</evidence>
<evidence type="ECO:0000256" key="1">
    <source>
        <dbReference type="ARBA" id="ARBA00022670"/>
    </source>
</evidence>
<dbReference type="OMA" id="DARINHR"/>
<keyword evidence="3" id="KW-0548">Nucleotidyltransferase</keyword>
<dbReference type="CDD" id="cd09274">
    <property type="entry name" value="RNase_HI_RT_Ty3"/>
    <property type="match status" value="1"/>
</dbReference>
<dbReference type="Pfam" id="PF03732">
    <property type="entry name" value="Retrotrans_gag"/>
    <property type="match status" value="1"/>
</dbReference>
<keyword evidence="17" id="KW-0175">Coiled coil</keyword>
<dbReference type="Gene3D" id="3.30.70.270">
    <property type="match status" value="2"/>
</dbReference>
<keyword evidence="1" id="KW-0645">Protease</keyword>
<dbReference type="InterPro" id="IPR012337">
    <property type="entry name" value="RNaseH-like_sf"/>
</dbReference>
<keyword evidence="6" id="KW-0064">Aspartyl protease</keyword>
<accession>A0A087G7G4</accession>
<keyword evidence="2" id="KW-0808">Transferase</keyword>
<dbReference type="Gramene" id="KFK25816">
    <property type="protein sequence ID" value="KFK25816"/>
    <property type="gene ID" value="AALP_AA8G165200"/>
</dbReference>
<evidence type="ECO:0000256" key="13">
    <source>
        <dbReference type="ARBA" id="ARBA00022932"/>
    </source>
</evidence>
<keyword evidence="9" id="KW-0460">Magnesium</keyword>
<gene>
    <name evidence="20" type="ordered locus">AALP_Aa8g165200</name>
</gene>
<feature type="region of interest" description="Disordered" evidence="18">
    <location>
        <begin position="74"/>
        <end position="95"/>
    </location>
</feature>
<dbReference type="OrthoDB" id="786789at2759"/>
<keyword evidence="5" id="KW-0479">Metal-binding</keyword>
<dbReference type="InterPro" id="IPR036397">
    <property type="entry name" value="RNaseH_sf"/>
</dbReference>
<evidence type="ECO:0000313" key="21">
    <source>
        <dbReference type="Proteomes" id="UP000029120"/>
    </source>
</evidence>